<dbReference type="SUPFAM" id="SSF52833">
    <property type="entry name" value="Thioredoxin-like"/>
    <property type="match status" value="1"/>
</dbReference>
<dbReference type="PROSITE" id="PS50404">
    <property type="entry name" value="GST_NTER"/>
    <property type="match status" value="1"/>
</dbReference>
<evidence type="ECO:0000313" key="7">
    <source>
        <dbReference type="Proteomes" id="UP001197328"/>
    </source>
</evidence>
<dbReference type="InterPro" id="IPR036249">
    <property type="entry name" value="Thioredoxin-like_sf"/>
</dbReference>
<dbReference type="SFLD" id="SFLDS00019">
    <property type="entry name" value="Glutathione_Transferase_(cytos"/>
    <property type="match status" value="1"/>
</dbReference>
<name>A0AAN6DHB4_PICAN</name>
<dbReference type="Proteomes" id="UP001196530">
    <property type="component" value="Unassembled WGS sequence"/>
</dbReference>
<feature type="domain" description="GST C-terminal" evidence="3">
    <location>
        <begin position="82"/>
        <end position="209"/>
    </location>
</feature>
<dbReference type="PROSITE" id="PS50405">
    <property type="entry name" value="GST_CTER"/>
    <property type="match status" value="1"/>
</dbReference>
<evidence type="ECO:0000313" key="6">
    <source>
        <dbReference type="Proteomes" id="UP001196530"/>
    </source>
</evidence>
<dbReference type="FunFam" id="1.20.1050.10:FF:000006">
    <property type="entry name" value="Elongation factor 1 gamma"/>
    <property type="match status" value="1"/>
</dbReference>
<dbReference type="EMBL" id="JAHLVD010000003">
    <property type="protein sequence ID" value="KAG7851004.1"/>
    <property type="molecule type" value="Genomic_DNA"/>
</dbReference>
<dbReference type="PANTHER" id="PTHR43986">
    <property type="entry name" value="ELONGATION FACTOR 1-GAMMA"/>
    <property type="match status" value="1"/>
</dbReference>
<dbReference type="GO" id="GO:0005634">
    <property type="term" value="C:nucleus"/>
    <property type="evidence" value="ECO:0007669"/>
    <property type="project" value="TreeGrafter"/>
</dbReference>
<dbReference type="InterPro" id="IPR036282">
    <property type="entry name" value="Glutathione-S-Trfase_C_sf"/>
</dbReference>
<evidence type="ECO:0000256" key="1">
    <source>
        <dbReference type="RuleBase" id="RU003494"/>
    </source>
</evidence>
<dbReference type="Proteomes" id="UP001197328">
    <property type="component" value="Unassembled WGS sequence"/>
</dbReference>
<dbReference type="InterPro" id="IPR004046">
    <property type="entry name" value="GST_C"/>
</dbReference>
<dbReference type="GeneID" id="66126960"/>
<dbReference type="GO" id="GO:0006414">
    <property type="term" value="P:translational elongation"/>
    <property type="evidence" value="ECO:0007669"/>
    <property type="project" value="TreeGrafter"/>
</dbReference>
<dbReference type="EMBL" id="JAHLUX010000005">
    <property type="protein sequence ID" value="KAG7819041.1"/>
    <property type="molecule type" value="Genomic_DNA"/>
</dbReference>
<dbReference type="InterPro" id="IPR040079">
    <property type="entry name" value="Glutathione_S-Trfase"/>
</dbReference>
<evidence type="ECO:0008006" key="8">
    <source>
        <dbReference type="Google" id="ProtNLM"/>
    </source>
</evidence>
<evidence type="ECO:0000313" key="5">
    <source>
        <dbReference type="EMBL" id="KAG7851004.1"/>
    </source>
</evidence>
<sequence>MSGVIYCLPGSPRSSLFPQLIKYTGLDIEVKDPSAACFAENFPLKKCPAYKQNDGFKLTETLAILKYLVDQVPGKYNWFGKTKQEEAKVWQWLSFVNSDYVSALCDWALPSFGVLPYDKQRIERGVASLDKLTSLLEDQLHKTKYLAGDEATLADIYAIQAVKVCYGSLWEESWVKEHPAVARWVQQLKEDPTRRSAEFVKPAKPDSPVVDLNSTNVDLAAPHSSPARAIDAVFGNSHFLQLDMHNPGFGKFVADASLG</sequence>
<dbReference type="Gene3D" id="3.40.30.10">
    <property type="entry name" value="Glutaredoxin"/>
    <property type="match status" value="1"/>
</dbReference>
<organism evidence="4 6">
    <name type="scientific">Pichia angusta</name>
    <name type="common">Yeast</name>
    <name type="synonym">Hansenula polymorpha</name>
    <dbReference type="NCBI Taxonomy" id="870730"/>
    <lineage>
        <taxon>Eukaryota</taxon>
        <taxon>Fungi</taxon>
        <taxon>Dikarya</taxon>
        <taxon>Ascomycota</taxon>
        <taxon>Saccharomycotina</taxon>
        <taxon>Pichiomycetes</taxon>
        <taxon>Pichiales</taxon>
        <taxon>Pichiaceae</taxon>
        <taxon>Ogataea</taxon>
    </lineage>
</organism>
<evidence type="ECO:0000259" key="2">
    <source>
        <dbReference type="PROSITE" id="PS50404"/>
    </source>
</evidence>
<keyword evidence="7" id="KW-1185">Reference proteome</keyword>
<gene>
    <name evidence="4" type="ORF">KL928_002909</name>
    <name evidence="5" type="ORF">KL940_001581</name>
</gene>
<accession>A0AAN6DHB4</accession>
<dbReference type="InterPro" id="IPR004045">
    <property type="entry name" value="Glutathione_S-Trfase_N"/>
</dbReference>
<feature type="domain" description="GST N-terminal" evidence="2">
    <location>
        <begin position="1"/>
        <end position="76"/>
    </location>
</feature>
<dbReference type="GO" id="GO:0005737">
    <property type="term" value="C:cytoplasm"/>
    <property type="evidence" value="ECO:0007669"/>
    <property type="project" value="TreeGrafter"/>
</dbReference>
<dbReference type="PANTHER" id="PTHR43986:SF1">
    <property type="entry name" value="ELONGATION FACTOR 1-GAMMA"/>
    <property type="match status" value="1"/>
</dbReference>
<dbReference type="Pfam" id="PF00043">
    <property type="entry name" value="GST_C"/>
    <property type="match status" value="1"/>
</dbReference>
<dbReference type="InterPro" id="IPR010987">
    <property type="entry name" value="Glutathione-S-Trfase_C-like"/>
</dbReference>
<dbReference type="InterPro" id="IPR050802">
    <property type="entry name" value="EF-GSTs"/>
</dbReference>
<comment type="caution">
    <text evidence="4">The sequence shown here is derived from an EMBL/GenBank/DDBJ whole genome shotgun (WGS) entry which is preliminary data.</text>
</comment>
<dbReference type="SUPFAM" id="SSF47616">
    <property type="entry name" value="GST C-terminal domain-like"/>
    <property type="match status" value="1"/>
</dbReference>
<dbReference type="AlphaFoldDB" id="A0AAN6DHB4"/>
<protein>
    <recommendedName>
        <fullName evidence="8">Glutathione S-transferase</fullName>
    </recommendedName>
</protein>
<proteinExistence type="inferred from homology"/>
<comment type="similarity">
    <text evidence="1">Belongs to the GST superfamily.</text>
</comment>
<evidence type="ECO:0000259" key="3">
    <source>
        <dbReference type="PROSITE" id="PS50405"/>
    </source>
</evidence>
<dbReference type="Pfam" id="PF02798">
    <property type="entry name" value="GST_N"/>
    <property type="match status" value="1"/>
</dbReference>
<evidence type="ECO:0000313" key="4">
    <source>
        <dbReference type="EMBL" id="KAG7819041.1"/>
    </source>
</evidence>
<dbReference type="RefSeq" id="XP_043060063.1">
    <property type="nucleotide sequence ID" value="XM_043203437.1"/>
</dbReference>
<dbReference type="FunFam" id="3.40.30.10:FF:000142">
    <property type="entry name" value="Elongation factor 1 gamma"/>
    <property type="match status" value="1"/>
</dbReference>
<dbReference type="Gene3D" id="1.20.1050.10">
    <property type="match status" value="1"/>
</dbReference>
<reference evidence="4 7" key="1">
    <citation type="journal article" date="2021" name="G3 (Bethesda)">
        <title>Genomic diversity, chromosomal rearrangements, and interspecies hybridization in the ogataea polymorpha species complex.</title>
        <authorList>
            <person name="Hanson S.J."/>
            <person name="Cinneide E.O."/>
            <person name="Salzberg L.I."/>
            <person name="Wolfe K.H."/>
            <person name="McGowan J."/>
            <person name="Fitzpatrick D.A."/>
            <person name="Matlin K."/>
        </authorList>
    </citation>
    <scope>NUCLEOTIDE SEQUENCE</scope>
    <source>
        <strain evidence="5">51-138</strain>
        <strain evidence="4">61-244</strain>
    </source>
</reference>